<dbReference type="GO" id="GO:0006730">
    <property type="term" value="P:one-carbon metabolic process"/>
    <property type="evidence" value="ECO:0007669"/>
    <property type="project" value="UniProtKB-KW"/>
</dbReference>
<dbReference type="AlphaFoldDB" id="A0AAN8I158"/>
<evidence type="ECO:0000313" key="17">
    <source>
        <dbReference type="EMBL" id="KAK5948122.1"/>
    </source>
</evidence>
<keyword evidence="8" id="KW-0520">NAD</keyword>
<reference evidence="17 18" key="1">
    <citation type="submission" date="2022-12" db="EMBL/GenBank/DDBJ databases">
        <title>Genomic features and morphological characterization of a novel Knufia sp. strain isolated from spacecraft assembly facility.</title>
        <authorList>
            <person name="Teixeira M."/>
            <person name="Chander A.M."/>
            <person name="Stajich J.E."/>
            <person name="Venkateswaran K."/>
        </authorList>
    </citation>
    <scope>NUCLEOTIDE SEQUENCE [LARGE SCALE GENOMIC DNA]</scope>
    <source>
        <strain evidence="17 18">FJI-L2-BK-P2</strain>
    </source>
</reference>
<comment type="caution">
    <text evidence="17">The sequence shown here is derived from an EMBL/GenBank/DDBJ whole genome shotgun (WGS) entry which is preliminary data.</text>
</comment>
<evidence type="ECO:0000256" key="7">
    <source>
        <dbReference type="ARBA" id="ARBA00023002"/>
    </source>
</evidence>
<evidence type="ECO:0000256" key="8">
    <source>
        <dbReference type="ARBA" id="ARBA00023027"/>
    </source>
</evidence>
<evidence type="ECO:0000256" key="10">
    <source>
        <dbReference type="ARBA" id="ARBA00053076"/>
    </source>
</evidence>
<dbReference type="GO" id="GO:0009113">
    <property type="term" value="P:purine nucleobase biosynthetic process"/>
    <property type="evidence" value="ECO:0007669"/>
    <property type="project" value="TreeGrafter"/>
</dbReference>
<evidence type="ECO:0000256" key="3">
    <source>
        <dbReference type="ARBA" id="ARBA00011738"/>
    </source>
</evidence>
<dbReference type="GO" id="GO:0004487">
    <property type="term" value="F:methylenetetrahydrofolate dehydrogenase (NAD+) activity"/>
    <property type="evidence" value="ECO:0007669"/>
    <property type="project" value="UniProtKB-EC"/>
</dbReference>
<dbReference type="PRINTS" id="PR00085">
    <property type="entry name" value="THFDHDRGNASE"/>
</dbReference>
<feature type="domain" description="Tetrahydrofolate dehydrogenase/cyclohydrolase NAD(P)-binding" evidence="16">
    <location>
        <begin position="147"/>
        <end position="206"/>
    </location>
</feature>
<dbReference type="CDD" id="cd01079">
    <property type="entry name" value="NAD_bind_m-THF_DH"/>
    <property type="match status" value="1"/>
</dbReference>
<dbReference type="GO" id="GO:0004488">
    <property type="term" value="F:methylenetetrahydrofolate dehydrogenase (NADP+) activity"/>
    <property type="evidence" value="ECO:0007669"/>
    <property type="project" value="InterPro"/>
</dbReference>
<keyword evidence="18" id="KW-1185">Reference proteome</keyword>
<evidence type="ECO:0000313" key="18">
    <source>
        <dbReference type="Proteomes" id="UP001316803"/>
    </source>
</evidence>
<comment type="subunit">
    <text evidence="3">Homodimer.</text>
</comment>
<protein>
    <recommendedName>
        <fullName evidence="13">Methylenetetrahydrofolate dehydrogenase [NAD(+)]</fullName>
        <ecNumber evidence="12">1.5.1.15</ecNumber>
    </recommendedName>
</protein>
<evidence type="ECO:0000256" key="4">
    <source>
        <dbReference type="ARBA" id="ARBA00022490"/>
    </source>
</evidence>
<dbReference type="InterPro" id="IPR000672">
    <property type="entry name" value="THF_DH/CycHdrlase"/>
</dbReference>
<dbReference type="InterPro" id="IPR020630">
    <property type="entry name" value="THF_DH/CycHdrlase_cat_dom"/>
</dbReference>
<dbReference type="EC" id="1.5.1.15" evidence="12"/>
<evidence type="ECO:0000259" key="15">
    <source>
        <dbReference type="Pfam" id="PF00763"/>
    </source>
</evidence>
<keyword evidence="5" id="KW-0554">One-carbon metabolism</keyword>
<proteinExistence type="inferred from homology"/>
<dbReference type="GO" id="GO:0005634">
    <property type="term" value="C:nucleus"/>
    <property type="evidence" value="ECO:0007669"/>
    <property type="project" value="UniProtKB-SubCell"/>
</dbReference>
<dbReference type="SUPFAM" id="SSF51735">
    <property type="entry name" value="NAD(P)-binding Rossmann-fold domains"/>
    <property type="match status" value="1"/>
</dbReference>
<name>A0AAN8I158_9EURO</name>
<dbReference type="FunFam" id="3.40.50.10860:FF:000012">
    <property type="entry name" value="Methylenetetrahydrofolate dehydrogenase [NAD(+)]"/>
    <property type="match status" value="1"/>
</dbReference>
<gene>
    <name evidence="17" type="primary">mtd1</name>
    <name evidence="17" type="ORF">OHC33_010870</name>
</gene>
<dbReference type="Gene3D" id="3.40.50.10860">
    <property type="entry name" value="Leucine Dehydrogenase, chain A, domain 1"/>
    <property type="match status" value="1"/>
</dbReference>
<evidence type="ECO:0000256" key="11">
    <source>
        <dbReference type="ARBA" id="ARBA00061364"/>
    </source>
</evidence>
<evidence type="ECO:0000256" key="6">
    <source>
        <dbReference type="ARBA" id="ARBA00022755"/>
    </source>
</evidence>
<feature type="region of interest" description="Disordered" evidence="14">
    <location>
        <begin position="314"/>
        <end position="335"/>
    </location>
</feature>
<dbReference type="SUPFAM" id="SSF53223">
    <property type="entry name" value="Aminoacid dehydrogenase-like, N-terminal domain"/>
    <property type="match status" value="1"/>
</dbReference>
<dbReference type="Gene3D" id="3.40.50.720">
    <property type="entry name" value="NAD(P)-binding Rossmann-like Domain"/>
    <property type="match status" value="1"/>
</dbReference>
<feature type="compositionally biased region" description="Basic and acidic residues" evidence="14">
    <location>
        <begin position="319"/>
        <end position="335"/>
    </location>
</feature>
<dbReference type="GO" id="GO:0005829">
    <property type="term" value="C:cytosol"/>
    <property type="evidence" value="ECO:0007669"/>
    <property type="project" value="TreeGrafter"/>
</dbReference>
<dbReference type="InterPro" id="IPR036291">
    <property type="entry name" value="NAD(P)-bd_dom_sf"/>
</dbReference>
<feature type="domain" description="Tetrahydrofolate dehydrogenase/cyclohydrolase catalytic" evidence="15">
    <location>
        <begin position="15"/>
        <end position="119"/>
    </location>
</feature>
<dbReference type="EMBL" id="JAKLMC020000053">
    <property type="protein sequence ID" value="KAK5948122.1"/>
    <property type="molecule type" value="Genomic_DNA"/>
</dbReference>
<comment type="subcellular location">
    <subcellularLocation>
        <location evidence="2">Cytoplasm</location>
    </subcellularLocation>
    <subcellularLocation>
        <location evidence="1">Nucleus</location>
    </subcellularLocation>
</comment>
<keyword evidence="4" id="KW-0963">Cytoplasm</keyword>
<dbReference type="PANTHER" id="PTHR48099:SF3">
    <property type="entry name" value="METHYLENETETRAHYDROFOLATE DEHYDROGENASE [NAD(+)]"/>
    <property type="match status" value="1"/>
</dbReference>
<dbReference type="InterPro" id="IPR020631">
    <property type="entry name" value="THF_DH/CycHdrlase_NAD-bd_dom"/>
</dbReference>
<evidence type="ECO:0000256" key="9">
    <source>
        <dbReference type="ARBA" id="ARBA00023242"/>
    </source>
</evidence>
<evidence type="ECO:0000256" key="5">
    <source>
        <dbReference type="ARBA" id="ARBA00022563"/>
    </source>
</evidence>
<accession>A0AAN8I158</accession>
<evidence type="ECO:0000256" key="1">
    <source>
        <dbReference type="ARBA" id="ARBA00004123"/>
    </source>
</evidence>
<evidence type="ECO:0000256" key="12">
    <source>
        <dbReference type="ARBA" id="ARBA00066980"/>
    </source>
</evidence>
<dbReference type="FunFam" id="3.40.50.720:FF:000255">
    <property type="entry name" value="Methylenetetrahydrofolate dehydrogenase"/>
    <property type="match status" value="1"/>
</dbReference>
<keyword evidence="7 17" id="KW-0560">Oxidoreductase</keyword>
<evidence type="ECO:0000259" key="16">
    <source>
        <dbReference type="Pfam" id="PF02882"/>
    </source>
</evidence>
<evidence type="ECO:0000256" key="14">
    <source>
        <dbReference type="SAM" id="MobiDB-lite"/>
    </source>
</evidence>
<organism evidence="17 18">
    <name type="scientific">Knufia fluminis</name>
    <dbReference type="NCBI Taxonomy" id="191047"/>
    <lineage>
        <taxon>Eukaryota</taxon>
        <taxon>Fungi</taxon>
        <taxon>Dikarya</taxon>
        <taxon>Ascomycota</taxon>
        <taxon>Pezizomycotina</taxon>
        <taxon>Eurotiomycetes</taxon>
        <taxon>Chaetothyriomycetidae</taxon>
        <taxon>Chaetothyriales</taxon>
        <taxon>Trichomeriaceae</taxon>
        <taxon>Knufia</taxon>
    </lineage>
</organism>
<dbReference type="GO" id="GO:0006164">
    <property type="term" value="P:purine nucleotide biosynthetic process"/>
    <property type="evidence" value="ECO:0007669"/>
    <property type="project" value="UniProtKB-KW"/>
</dbReference>
<dbReference type="Proteomes" id="UP001316803">
    <property type="component" value="Unassembled WGS sequence"/>
</dbReference>
<dbReference type="PANTHER" id="PTHR48099">
    <property type="entry name" value="C-1-TETRAHYDROFOLATE SYNTHASE, CYTOPLASMIC-RELATED"/>
    <property type="match status" value="1"/>
</dbReference>
<evidence type="ECO:0000256" key="2">
    <source>
        <dbReference type="ARBA" id="ARBA00004496"/>
    </source>
</evidence>
<comment type="similarity">
    <text evidence="11">Belongs to the tetrahydrofolate dehydrogenase/cyclohydrolase family.</text>
</comment>
<dbReference type="Pfam" id="PF00763">
    <property type="entry name" value="THF_DHG_CYH"/>
    <property type="match status" value="1"/>
</dbReference>
<comment type="function">
    <text evidence="10">Catalyzes oxidation of cytoplasmic one-carbon units for purine biosynthesis.</text>
</comment>
<evidence type="ECO:0000256" key="13">
    <source>
        <dbReference type="ARBA" id="ARBA00074830"/>
    </source>
</evidence>
<dbReference type="InterPro" id="IPR046346">
    <property type="entry name" value="Aminoacid_DH-like_N_sf"/>
</dbReference>
<dbReference type="Pfam" id="PF02882">
    <property type="entry name" value="THF_DHG_CYH_C"/>
    <property type="match status" value="1"/>
</dbReference>
<keyword evidence="9" id="KW-0539">Nucleus</keyword>
<keyword evidence="6" id="KW-0658">Purine biosynthesis</keyword>
<dbReference type="InterPro" id="IPR035812">
    <property type="entry name" value="m-THF_DH_NAD-bd"/>
</dbReference>
<sequence>MAAETPSCKVILAGNIAKGLLEEVKAGLAALNGRQPHLLGVLANVDAAAKVYADWTQRTCEENGFKYTLARVDKDDVEDTIINANNDDEVDGILVYYPIHSNRQDQYLQECVSLSKDVEGLTHKYIFNMYQNIRFLDENATRKSVLPCTPLAVIKILEYLHIYNPILPYGNRLFGHTICVVNRSEVVGRPLAALLANDGACVYSVDVTGVQKFTRGEGLRKRKHEVEEMPNWSIKEAAPLCDVVITGVPGDKYKFDTALLREGAVCINFSSEKNFPPEVKQKASIYVPAIGKVTIAVLLRNLLRITQNRQLQETAGTQNEHDALPNAKVEKILDP</sequence>